<sequence>MTSHQSSSRAEELTVQHTQSGNKKKSWEEGTLEKQGTVESSTMPTHEHTAKLPSVYLDGNGSEHFNAPAETAKDLATEVIHAVDDPDLNPWTFRVWFLGIGLSTFGGSLATIYYFKPQTVSVSTIFLGVISYVLGEAMSILIPRKTAIGRFLNPHPFNSKEHAAIVVMSAAAANAPLAIEVLAVQRLYYGKTPSAVIGIFLIFASQCLGYGVAGLLRRTLVYPTKMLYPSTLPLVSLIETLHGEKSEVKKKLRVFYIGFTALFVWEFFPEYIMPVLTGVSVFCLANRNSMVFTNIFGGSNGNEGLGLLSICFDWQYIGSSAMWLPLQTLCNNLVGYILCIAVFIGVFYGNIWNARKFPFLSQLLFTEASNGTHYVQFNQTAILNSKMEVEDRLIGAQGLPYFAATFAAYILSTNLAITATFSHMLLWHYNDIKSAWAFVSVANLKLLVNPRSWNWKFWRHLDTEEVTEKDEEDDPHYRLMTAYQDAPNWWYGMVLILSIMIGLLMLYLVDSTLPWWGFLVACSLSTICILFFGAQSAITGFGFNVQPVIQMLGGYLHPGRPVANMYFVLFGYNSVAQGHLLLKDLKFAQYTHLSPRCTFTMQMSGTIIGSIFSYIMMTTITKSQREVLLSIEGTNIWSGQTIQTFNSQAIAWGGLASKLFSVGGRYQWVTLAFLIGFIIPLPFYLAHKKWSKAGFDYWNFAIITYYIGFLCVGINSSLLTFFTVGFFTQFYLRKYHADWFIKYNYLLSAAMDGGTQVLVFILTFAVFGGGGKEVKFPPYWGNNHQKGNYDYCMKTSAK</sequence>
<dbReference type="GO" id="GO:0035673">
    <property type="term" value="F:oligopeptide transmembrane transporter activity"/>
    <property type="evidence" value="ECO:0007669"/>
    <property type="project" value="InterPro"/>
</dbReference>
<comment type="similarity">
    <text evidence="2">Belongs to the oligopeptide OPT transporter family.</text>
</comment>
<evidence type="ECO:0000256" key="9">
    <source>
        <dbReference type="SAM" id="MobiDB-lite"/>
    </source>
</evidence>
<feature type="transmembrane region" description="Helical" evidence="10">
    <location>
        <begin position="666"/>
        <end position="685"/>
    </location>
</feature>
<evidence type="ECO:0000256" key="8">
    <source>
        <dbReference type="ARBA" id="ARBA00023136"/>
    </source>
</evidence>
<accession>A0A517LLM8</accession>
<keyword evidence="12" id="KW-1185">Reference proteome</keyword>
<evidence type="ECO:0000256" key="1">
    <source>
        <dbReference type="ARBA" id="ARBA00004141"/>
    </source>
</evidence>
<proteinExistence type="inferred from homology"/>
<evidence type="ECO:0000256" key="3">
    <source>
        <dbReference type="ARBA" id="ARBA00022448"/>
    </source>
</evidence>
<dbReference type="AlphaFoldDB" id="A0A517LLM8"/>
<keyword evidence="3" id="KW-0813">Transport</keyword>
<keyword evidence="5" id="KW-0571">Peptide transport</keyword>
<dbReference type="Proteomes" id="UP000316270">
    <property type="component" value="Chromosome 15"/>
</dbReference>
<dbReference type="NCBIfam" id="TIGR00728">
    <property type="entry name" value="OPT_sfam"/>
    <property type="match status" value="1"/>
</dbReference>
<feature type="transmembrane region" description="Helical" evidence="10">
    <location>
        <begin position="254"/>
        <end position="272"/>
    </location>
</feature>
<gene>
    <name evidence="11" type="ORF">FKW77_006135</name>
</gene>
<dbReference type="Pfam" id="PF03169">
    <property type="entry name" value="OPT"/>
    <property type="match status" value="1"/>
</dbReference>
<dbReference type="OrthoDB" id="9986677at2759"/>
<feature type="transmembrane region" description="Helical" evidence="10">
    <location>
        <begin position="333"/>
        <end position="352"/>
    </location>
</feature>
<feature type="transmembrane region" description="Helical" evidence="10">
    <location>
        <begin position="401"/>
        <end position="426"/>
    </location>
</feature>
<evidence type="ECO:0000256" key="6">
    <source>
        <dbReference type="ARBA" id="ARBA00022927"/>
    </source>
</evidence>
<evidence type="ECO:0000313" key="12">
    <source>
        <dbReference type="Proteomes" id="UP000316270"/>
    </source>
</evidence>
<feature type="transmembrane region" description="Helical" evidence="10">
    <location>
        <begin position="697"/>
        <end position="725"/>
    </location>
</feature>
<feature type="transmembrane region" description="Helical" evidence="10">
    <location>
        <begin position="195"/>
        <end position="216"/>
    </location>
</feature>
<keyword evidence="7 10" id="KW-1133">Transmembrane helix</keyword>
<keyword evidence="6" id="KW-0653">Protein transport</keyword>
<feature type="transmembrane region" description="Helical" evidence="10">
    <location>
        <begin position="163"/>
        <end position="183"/>
    </location>
</feature>
<evidence type="ECO:0000256" key="5">
    <source>
        <dbReference type="ARBA" id="ARBA00022856"/>
    </source>
</evidence>
<feature type="transmembrane region" description="Helical" evidence="10">
    <location>
        <begin position="516"/>
        <end position="543"/>
    </location>
</feature>
<evidence type="ECO:0000256" key="2">
    <source>
        <dbReference type="ARBA" id="ARBA00008807"/>
    </source>
</evidence>
<evidence type="ECO:0000256" key="10">
    <source>
        <dbReference type="SAM" id="Phobius"/>
    </source>
</evidence>
<dbReference type="InterPro" id="IPR004813">
    <property type="entry name" value="OPT"/>
</dbReference>
<comment type="subcellular location">
    <subcellularLocation>
        <location evidence="1">Membrane</location>
        <topology evidence="1">Multi-pass membrane protein</topology>
    </subcellularLocation>
</comment>
<organism evidence="11 12">
    <name type="scientific">Venturia effusa</name>
    <dbReference type="NCBI Taxonomy" id="50376"/>
    <lineage>
        <taxon>Eukaryota</taxon>
        <taxon>Fungi</taxon>
        <taxon>Dikarya</taxon>
        <taxon>Ascomycota</taxon>
        <taxon>Pezizomycotina</taxon>
        <taxon>Dothideomycetes</taxon>
        <taxon>Pleosporomycetidae</taxon>
        <taxon>Venturiales</taxon>
        <taxon>Venturiaceae</taxon>
        <taxon>Venturia</taxon>
    </lineage>
</organism>
<reference evidence="11 12" key="1">
    <citation type="submission" date="2019-07" db="EMBL/GenBank/DDBJ databases">
        <title>Finished genome of Venturia effusa.</title>
        <authorList>
            <person name="Young C.A."/>
            <person name="Cox M.P."/>
            <person name="Ganley A.R.D."/>
            <person name="David W.J."/>
        </authorList>
    </citation>
    <scope>NUCLEOTIDE SEQUENCE [LARGE SCALE GENOMIC DNA]</scope>
    <source>
        <strain evidence="12">albino</strain>
    </source>
</reference>
<feature type="transmembrane region" description="Helical" evidence="10">
    <location>
        <begin position="489"/>
        <end position="509"/>
    </location>
</feature>
<feature type="transmembrane region" description="Helical" evidence="10">
    <location>
        <begin position="121"/>
        <end position="142"/>
    </location>
</feature>
<feature type="region of interest" description="Disordered" evidence="9">
    <location>
        <begin position="1"/>
        <end position="47"/>
    </location>
</feature>
<dbReference type="GO" id="GO:0016020">
    <property type="term" value="C:membrane"/>
    <property type="evidence" value="ECO:0007669"/>
    <property type="project" value="UniProtKB-SubCell"/>
</dbReference>
<dbReference type="PANTHER" id="PTHR22601">
    <property type="entry name" value="ISP4 LIKE PROTEIN"/>
    <property type="match status" value="1"/>
</dbReference>
<name>A0A517LLM8_9PEZI</name>
<protein>
    <recommendedName>
        <fullName evidence="13">OPT superfamily oligopeptide transporter</fullName>
    </recommendedName>
</protein>
<feature type="transmembrane region" description="Helical" evidence="10">
    <location>
        <begin position="95"/>
        <end position="115"/>
    </location>
</feature>
<evidence type="ECO:0000313" key="11">
    <source>
        <dbReference type="EMBL" id="QDS76537.1"/>
    </source>
</evidence>
<keyword evidence="4 10" id="KW-0812">Transmembrane</keyword>
<feature type="transmembrane region" description="Helical" evidence="10">
    <location>
        <begin position="603"/>
        <end position="620"/>
    </location>
</feature>
<dbReference type="GO" id="GO:0015031">
    <property type="term" value="P:protein transport"/>
    <property type="evidence" value="ECO:0007669"/>
    <property type="project" value="UniProtKB-KW"/>
</dbReference>
<dbReference type="EMBL" id="CP042199">
    <property type="protein sequence ID" value="QDS76537.1"/>
    <property type="molecule type" value="Genomic_DNA"/>
</dbReference>
<evidence type="ECO:0008006" key="13">
    <source>
        <dbReference type="Google" id="ProtNLM"/>
    </source>
</evidence>
<keyword evidence="8 10" id="KW-0472">Membrane</keyword>
<feature type="transmembrane region" description="Helical" evidence="10">
    <location>
        <begin position="745"/>
        <end position="767"/>
    </location>
</feature>
<dbReference type="InterPro" id="IPR004648">
    <property type="entry name" value="Oligpept_transpt"/>
</dbReference>
<evidence type="ECO:0000256" key="4">
    <source>
        <dbReference type="ARBA" id="ARBA00022692"/>
    </source>
</evidence>
<evidence type="ECO:0000256" key="7">
    <source>
        <dbReference type="ARBA" id="ARBA00022989"/>
    </source>
</evidence>